<dbReference type="Proteomes" id="UP001602119">
    <property type="component" value="Unassembled WGS sequence"/>
</dbReference>
<evidence type="ECO:0000256" key="1">
    <source>
        <dbReference type="SAM" id="MobiDB-lite"/>
    </source>
</evidence>
<evidence type="ECO:0000313" key="4">
    <source>
        <dbReference type="Proteomes" id="UP001602119"/>
    </source>
</evidence>
<feature type="compositionally biased region" description="Low complexity" evidence="1">
    <location>
        <begin position="62"/>
        <end position="80"/>
    </location>
</feature>
<keyword evidence="2" id="KW-0812">Transmembrane</keyword>
<feature type="transmembrane region" description="Helical" evidence="2">
    <location>
        <begin position="23"/>
        <end position="40"/>
    </location>
</feature>
<name>A0ABW6UYC5_MICFU</name>
<reference evidence="3 4" key="1">
    <citation type="submission" date="2024-10" db="EMBL/GenBank/DDBJ databases">
        <title>The Natural Products Discovery Center: Release of the First 8490 Sequenced Strains for Exploring Actinobacteria Biosynthetic Diversity.</title>
        <authorList>
            <person name="Kalkreuter E."/>
            <person name="Kautsar S.A."/>
            <person name="Yang D."/>
            <person name="Bader C.D."/>
            <person name="Teijaro C.N."/>
            <person name="Fluegel L."/>
            <person name="Davis C.M."/>
            <person name="Simpson J.R."/>
            <person name="Lauterbach L."/>
            <person name="Steele A.D."/>
            <person name="Gui C."/>
            <person name="Meng S."/>
            <person name="Li G."/>
            <person name="Viehrig K."/>
            <person name="Ye F."/>
            <person name="Su P."/>
            <person name="Kiefer A.F."/>
            <person name="Nichols A."/>
            <person name="Cepeda A.J."/>
            <person name="Yan W."/>
            <person name="Fan B."/>
            <person name="Jiang Y."/>
            <person name="Adhikari A."/>
            <person name="Zheng C.-J."/>
            <person name="Schuster L."/>
            <person name="Cowan T.M."/>
            <person name="Smanski M.J."/>
            <person name="Chevrette M.G."/>
            <person name="De Carvalho L.P.S."/>
            <person name="Shen B."/>
        </authorList>
    </citation>
    <scope>NUCLEOTIDE SEQUENCE [LARGE SCALE GENOMIC DNA]</scope>
    <source>
        <strain evidence="3 4">NPDC001281</strain>
    </source>
</reference>
<comment type="caution">
    <text evidence="3">The sequence shown here is derived from an EMBL/GenBank/DDBJ whole genome shotgun (WGS) entry which is preliminary data.</text>
</comment>
<feature type="compositionally biased region" description="Basic and acidic residues" evidence="1">
    <location>
        <begin position="88"/>
        <end position="115"/>
    </location>
</feature>
<protein>
    <recommendedName>
        <fullName evidence="5">DUF4232 domain-containing protein</fullName>
    </recommendedName>
</protein>
<keyword evidence="4" id="KW-1185">Reference proteome</keyword>
<organism evidence="3 4">
    <name type="scientific">Microtetraspora fusca</name>
    <dbReference type="NCBI Taxonomy" id="1997"/>
    <lineage>
        <taxon>Bacteria</taxon>
        <taxon>Bacillati</taxon>
        <taxon>Actinomycetota</taxon>
        <taxon>Actinomycetes</taxon>
        <taxon>Streptosporangiales</taxon>
        <taxon>Streptosporangiaceae</taxon>
        <taxon>Microtetraspora</taxon>
    </lineage>
</organism>
<evidence type="ECO:0008006" key="5">
    <source>
        <dbReference type="Google" id="ProtNLM"/>
    </source>
</evidence>
<proteinExistence type="predicted"/>
<evidence type="ECO:0000256" key="2">
    <source>
        <dbReference type="SAM" id="Phobius"/>
    </source>
</evidence>
<keyword evidence="2" id="KW-1133">Transmembrane helix</keyword>
<keyword evidence="2" id="KW-0472">Membrane</keyword>
<dbReference type="EMBL" id="JBIAXI010000002">
    <property type="protein sequence ID" value="MFF4772070.1"/>
    <property type="molecule type" value="Genomic_DNA"/>
</dbReference>
<feature type="region of interest" description="Disordered" evidence="1">
    <location>
        <begin position="44"/>
        <end position="128"/>
    </location>
</feature>
<dbReference type="RefSeq" id="WP_387340591.1">
    <property type="nucleotide sequence ID" value="NZ_JBIAXI010000002.1"/>
</dbReference>
<evidence type="ECO:0000313" key="3">
    <source>
        <dbReference type="EMBL" id="MFF4772070.1"/>
    </source>
</evidence>
<sequence>MDPDTFRSDIGIEGTDVYWRRRMAVLTGVLVVVAVVAWACTSASGRQTSAGATKGATPAPDALVVSLPSPLASPSASASPTPSPSGETEAKSDKGDKADKNGKEGKDGKGAKDAKAAAPRRPGDPCDPNELVISLRGGQQTYAGSAEPTFLLTLVSTAKVDCTVDVGPRVLETRIISGNDRVWSTADCVSGDGDDIQMLKRGIPYVRTIRWDRHRSGQDCTAKRAAALPGTYVAWTHADGLDGLHSPKTVFYLR</sequence>
<accession>A0ABW6UYC5</accession>
<gene>
    <name evidence="3" type="ORF">ACFY05_04365</name>
</gene>